<protein>
    <recommendedName>
        <fullName evidence="4">BZIP domain-containing protein</fullName>
    </recommendedName>
</protein>
<dbReference type="Proteomes" id="UP001233999">
    <property type="component" value="Unassembled WGS sequence"/>
</dbReference>
<name>A0AAD8A5Z8_DIPPU</name>
<dbReference type="GO" id="GO:0000981">
    <property type="term" value="F:DNA-binding transcription factor activity, RNA polymerase II-specific"/>
    <property type="evidence" value="ECO:0007669"/>
    <property type="project" value="TreeGrafter"/>
</dbReference>
<dbReference type="AlphaFoldDB" id="A0AAD8A5Z8"/>
<dbReference type="PANTHER" id="PTHR21552">
    <property type="entry name" value="ADULT RETINA PROTEIN"/>
    <property type="match status" value="1"/>
</dbReference>
<dbReference type="GO" id="GO:0000977">
    <property type="term" value="F:RNA polymerase II transcription regulatory region sequence-specific DNA binding"/>
    <property type="evidence" value="ECO:0007669"/>
    <property type="project" value="TreeGrafter"/>
</dbReference>
<feature type="region of interest" description="Disordered" evidence="1">
    <location>
        <begin position="331"/>
        <end position="360"/>
    </location>
</feature>
<dbReference type="GO" id="GO:0005634">
    <property type="term" value="C:nucleus"/>
    <property type="evidence" value="ECO:0007669"/>
    <property type="project" value="TreeGrafter"/>
</dbReference>
<dbReference type="GO" id="GO:0006986">
    <property type="term" value="P:response to unfolded protein"/>
    <property type="evidence" value="ECO:0007669"/>
    <property type="project" value="InterPro"/>
</dbReference>
<dbReference type="PANTHER" id="PTHR21552:SF2">
    <property type="entry name" value="CREB3 REGULATORY FACTOR"/>
    <property type="match status" value="1"/>
</dbReference>
<keyword evidence="3" id="KW-1185">Reference proteome</keyword>
<reference evidence="2" key="1">
    <citation type="journal article" date="2023" name="IScience">
        <title>Live-bearing cockroach genome reveals convergent evolutionary mechanisms linked to viviparity in insects and beyond.</title>
        <authorList>
            <person name="Fouks B."/>
            <person name="Harrison M.C."/>
            <person name="Mikhailova A.A."/>
            <person name="Marchal E."/>
            <person name="English S."/>
            <person name="Carruthers M."/>
            <person name="Jennings E.C."/>
            <person name="Chiamaka E.L."/>
            <person name="Frigard R.A."/>
            <person name="Pippel M."/>
            <person name="Attardo G.M."/>
            <person name="Benoit J.B."/>
            <person name="Bornberg-Bauer E."/>
            <person name="Tobe S.S."/>
        </authorList>
    </citation>
    <scope>NUCLEOTIDE SEQUENCE</scope>
    <source>
        <strain evidence="2">Stay&amp;Tobe</strain>
    </source>
</reference>
<evidence type="ECO:0000313" key="2">
    <source>
        <dbReference type="EMBL" id="KAJ9593240.1"/>
    </source>
</evidence>
<accession>A0AAD8A5Z8</accession>
<evidence type="ECO:0008006" key="4">
    <source>
        <dbReference type="Google" id="ProtNLM"/>
    </source>
</evidence>
<dbReference type="InterPro" id="IPR039165">
    <property type="entry name" value="CREBRF"/>
</dbReference>
<evidence type="ECO:0000313" key="3">
    <source>
        <dbReference type="Proteomes" id="UP001233999"/>
    </source>
</evidence>
<organism evidence="2 3">
    <name type="scientific">Diploptera punctata</name>
    <name type="common">Pacific beetle cockroach</name>
    <dbReference type="NCBI Taxonomy" id="6984"/>
    <lineage>
        <taxon>Eukaryota</taxon>
        <taxon>Metazoa</taxon>
        <taxon>Ecdysozoa</taxon>
        <taxon>Arthropoda</taxon>
        <taxon>Hexapoda</taxon>
        <taxon>Insecta</taxon>
        <taxon>Pterygota</taxon>
        <taxon>Neoptera</taxon>
        <taxon>Polyneoptera</taxon>
        <taxon>Dictyoptera</taxon>
        <taxon>Blattodea</taxon>
        <taxon>Blaberoidea</taxon>
        <taxon>Blaberidae</taxon>
        <taxon>Diplopterinae</taxon>
        <taxon>Diploptera</taxon>
    </lineage>
</organism>
<evidence type="ECO:0000256" key="1">
    <source>
        <dbReference type="SAM" id="MobiDB-lite"/>
    </source>
</evidence>
<gene>
    <name evidence="2" type="ORF">L9F63_015213</name>
</gene>
<comment type="caution">
    <text evidence="2">The sequence shown here is derived from an EMBL/GenBank/DDBJ whole genome shotgun (WGS) entry which is preliminary data.</text>
</comment>
<sequence>MDFQFAIKKEDHLLKRGTGPYDFNVQIKTEGEEETDYCDMEHETFPVPDETQFEVTSDAEIGIVDIKEEITVNLVPPLLVKEEFEVIDITDDEPITEQLIPILKTEDDEVIDITDEESLTEQSIPILKTKEDDEVIDITDEEPLTEQSIPILKTKEDDDVIDITDEEPVTEQSVPILKTKKDDKVIDIYILKTKDDDELIGIYIKIEEPSTTKQSLPVLKANEDDEVMDIKNEGSITEKLIPVLKTTTKVEESDESLAETCSSNQCSHTEDIDLTNNSINPVCNKSFSRRSNLNEHLSCESMASGRTTSRTEVPKEQCHVLRSKLRDPHVLNKDTDRMSSPECSGQTNEHSEKADIDDGYDFTPDPRNLYKIRKELNKISRGRIGKLQFKSRLEKNKHAARISRLRKNALYEENKLILHGLEQENRRVKAAILQVKQAAKGITENQENQEELTKRIEKIVKTATKLKVAGHTTDFVNNVLERVKNGSSNDEWDEILDEI</sequence>
<dbReference type="EMBL" id="JASPKZ010003452">
    <property type="protein sequence ID" value="KAJ9593240.1"/>
    <property type="molecule type" value="Genomic_DNA"/>
</dbReference>
<reference evidence="2" key="2">
    <citation type="submission" date="2023-05" db="EMBL/GenBank/DDBJ databases">
        <authorList>
            <person name="Fouks B."/>
        </authorList>
    </citation>
    <scope>NUCLEOTIDE SEQUENCE</scope>
    <source>
        <strain evidence="2">Stay&amp;Tobe</strain>
        <tissue evidence="2">Testes</tissue>
    </source>
</reference>
<proteinExistence type="predicted"/>